<gene>
    <name evidence="1" type="ORF">SAMN04488011_107168</name>
</gene>
<dbReference type="Proteomes" id="UP000199372">
    <property type="component" value="Unassembled WGS sequence"/>
</dbReference>
<evidence type="ECO:0000313" key="1">
    <source>
        <dbReference type="EMBL" id="SEN89841.1"/>
    </source>
</evidence>
<dbReference type="AlphaFoldDB" id="A0A1H8KAY4"/>
<reference evidence="2" key="1">
    <citation type="submission" date="2016-10" db="EMBL/GenBank/DDBJ databases">
        <authorList>
            <person name="Varghese N."/>
            <person name="Submissions S."/>
        </authorList>
    </citation>
    <scope>NUCLEOTIDE SEQUENCE [LARGE SCALE GENOMIC DNA]</scope>
    <source>
        <strain evidence="2">DSM 26893</strain>
    </source>
</reference>
<name>A0A1H8KAY4_9RHOB</name>
<evidence type="ECO:0000313" key="2">
    <source>
        <dbReference type="Proteomes" id="UP000199372"/>
    </source>
</evidence>
<dbReference type="EMBL" id="FOCM01000007">
    <property type="protein sequence ID" value="SEN89841.1"/>
    <property type="molecule type" value="Genomic_DNA"/>
</dbReference>
<accession>A0A1H8KAY4</accession>
<organism evidence="1 2">
    <name type="scientific">Palleronia pelagia</name>
    <dbReference type="NCBI Taxonomy" id="387096"/>
    <lineage>
        <taxon>Bacteria</taxon>
        <taxon>Pseudomonadati</taxon>
        <taxon>Pseudomonadota</taxon>
        <taxon>Alphaproteobacteria</taxon>
        <taxon>Rhodobacterales</taxon>
        <taxon>Roseobacteraceae</taxon>
        <taxon>Palleronia</taxon>
    </lineage>
</organism>
<protein>
    <submittedName>
        <fullName evidence="1">Uncharacterized protein</fullName>
    </submittedName>
</protein>
<proteinExistence type="predicted"/>
<dbReference type="RefSeq" id="WP_091846267.1">
    <property type="nucleotide sequence ID" value="NZ_FOCM01000007.1"/>
</dbReference>
<keyword evidence="2" id="KW-1185">Reference proteome</keyword>
<sequence>MDKLVPQVFRCIQSASETSLGLALDEELGVESPDLLSEHRKLIADQVGLHEEDTGFFDTLHL</sequence>